<dbReference type="GO" id="GO:0005524">
    <property type="term" value="F:ATP binding"/>
    <property type="evidence" value="ECO:0007669"/>
    <property type="project" value="InterPro"/>
</dbReference>
<dbReference type="SUPFAM" id="SSF52540">
    <property type="entry name" value="P-loop containing nucleoside triphosphate hydrolases"/>
    <property type="match status" value="1"/>
</dbReference>
<organism evidence="3 4">
    <name type="scientific">Alicyclobacillus macrosporangiidus</name>
    <dbReference type="NCBI Taxonomy" id="392015"/>
    <lineage>
        <taxon>Bacteria</taxon>
        <taxon>Bacillati</taxon>
        <taxon>Bacillota</taxon>
        <taxon>Bacilli</taxon>
        <taxon>Bacillales</taxon>
        <taxon>Alicyclobacillaceae</taxon>
        <taxon>Alicyclobacillus</taxon>
    </lineage>
</organism>
<dbReference type="PANTHER" id="PTHR47396">
    <property type="entry name" value="TYPE I RESTRICTION ENZYME ECOKI R PROTEIN"/>
    <property type="match status" value="1"/>
</dbReference>
<dbReference type="GO" id="GO:0003677">
    <property type="term" value="F:DNA binding"/>
    <property type="evidence" value="ECO:0007669"/>
    <property type="project" value="InterPro"/>
</dbReference>
<dbReference type="AlphaFoldDB" id="A0A1I7FP87"/>
<evidence type="ECO:0000259" key="2">
    <source>
        <dbReference type="Pfam" id="PF04851"/>
    </source>
</evidence>
<feature type="compositionally biased region" description="Low complexity" evidence="1">
    <location>
        <begin position="512"/>
        <end position="531"/>
    </location>
</feature>
<dbReference type="InterPro" id="IPR050742">
    <property type="entry name" value="Helicase_Restrict-Modif_Enz"/>
</dbReference>
<dbReference type="Pfam" id="PF04851">
    <property type="entry name" value="ResIII"/>
    <property type="match status" value="1"/>
</dbReference>
<name>A0A1I7FP87_9BACL</name>
<proteinExistence type="predicted"/>
<feature type="compositionally biased region" description="Basic and acidic residues" evidence="1">
    <location>
        <begin position="485"/>
        <end position="500"/>
    </location>
</feature>
<sequence>MIPLKGYQRRALAAVETYLRALRDHRDRCTQPDGARPARDFAAEAWRAVSDAPHAARRTGAGDPLPAFCVQIPTGGGKTYLAVRIVDLVQRIYLRRRTGLVLWVVPTRQIYRQTLAALKDRAHPYRQFLELATGGRVRVLEKTDRFRPRDVADHLLVLMLMLPSANRRDRETLRLFQDAGGWDDFFPAEWDRVAHERLLARWRNLDYHGSAGDPRGIQVKTSLGNVLRMCSPLVILDEGQKAYSPGAQRTLRGFNPCMVVELSATPPKDSPVLVRIPGRALKEEEMVKLDLHVVNRDGGRWQETLRESVAWRHRLEAAAERHRAETGRYIRPICLIQVERTGRDQRDSGHIHADHVRWELVHTHRIPADQIAVKSSERDDMEGIDLLSPACPIRFIITKQALQEGWDCPFAYVLTLLANPASPTALTQLVGRILRQPYAQKTGVRMLDESYVFCFRRDAAELARAIRDGLEREGLGDLTGRVRVSDRLRDGDGGPADRSRPGPHPFGGGDRAAAGVAEVGPAEGGTAAVGPGDIGPVTRAAPEGPAASSGGSLAALGQIRWEHVTLASIRNLRPLNAPREDPESGGALVNRLYLTRALQADVPNPWVAWALVDRALHLLRQERGWDEAVLAANQGWLAEALAEAVRAERDAQLRAISHDGRWKDPCSRDG</sequence>
<protein>
    <submittedName>
        <fullName evidence="3">Type III restriction enzyme</fullName>
    </submittedName>
</protein>
<dbReference type="STRING" id="392015.SAMN05421543_101372"/>
<dbReference type="GO" id="GO:0016787">
    <property type="term" value="F:hydrolase activity"/>
    <property type="evidence" value="ECO:0007669"/>
    <property type="project" value="InterPro"/>
</dbReference>
<feature type="domain" description="Helicase/UvrB N-terminal" evidence="2">
    <location>
        <begin position="36"/>
        <end position="128"/>
    </location>
</feature>
<dbReference type="InterPro" id="IPR027417">
    <property type="entry name" value="P-loop_NTPase"/>
</dbReference>
<dbReference type="GO" id="GO:0005829">
    <property type="term" value="C:cytosol"/>
    <property type="evidence" value="ECO:0007669"/>
    <property type="project" value="TreeGrafter"/>
</dbReference>
<accession>A0A1I7FP87</accession>
<dbReference type="PANTHER" id="PTHR47396:SF1">
    <property type="entry name" value="ATP-DEPENDENT HELICASE IRC3-RELATED"/>
    <property type="match status" value="1"/>
</dbReference>
<dbReference type="InterPro" id="IPR006935">
    <property type="entry name" value="Helicase/UvrB_N"/>
</dbReference>
<evidence type="ECO:0000256" key="1">
    <source>
        <dbReference type="SAM" id="MobiDB-lite"/>
    </source>
</evidence>
<dbReference type="RefSeq" id="WP_074948954.1">
    <property type="nucleotide sequence ID" value="NZ_FPBV01000001.1"/>
</dbReference>
<dbReference type="CDD" id="cd18785">
    <property type="entry name" value="SF2_C"/>
    <property type="match status" value="1"/>
</dbReference>
<dbReference type="Proteomes" id="UP000183508">
    <property type="component" value="Unassembled WGS sequence"/>
</dbReference>
<gene>
    <name evidence="3" type="ORF">SAMN05421543_101372</name>
</gene>
<feature type="compositionally biased region" description="Low complexity" evidence="1">
    <location>
        <begin position="540"/>
        <end position="551"/>
    </location>
</feature>
<feature type="region of interest" description="Disordered" evidence="1">
    <location>
        <begin position="485"/>
        <end position="551"/>
    </location>
</feature>
<keyword evidence="4" id="KW-1185">Reference proteome</keyword>
<evidence type="ECO:0000313" key="3">
    <source>
        <dbReference type="EMBL" id="SFU37965.1"/>
    </source>
</evidence>
<dbReference type="EMBL" id="FPBV01000001">
    <property type="protein sequence ID" value="SFU37965.1"/>
    <property type="molecule type" value="Genomic_DNA"/>
</dbReference>
<reference evidence="4" key="1">
    <citation type="submission" date="2016-10" db="EMBL/GenBank/DDBJ databases">
        <authorList>
            <person name="Varghese N."/>
        </authorList>
    </citation>
    <scope>NUCLEOTIDE SEQUENCE [LARGE SCALE GENOMIC DNA]</scope>
    <source>
        <strain evidence="4">DSM 17980</strain>
    </source>
</reference>
<evidence type="ECO:0000313" key="4">
    <source>
        <dbReference type="Proteomes" id="UP000183508"/>
    </source>
</evidence>
<dbReference type="OrthoDB" id="9804145at2"/>
<dbReference type="Gene3D" id="3.40.50.300">
    <property type="entry name" value="P-loop containing nucleotide triphosphate hydrolases"/>
    <property type="match status" value="2"/>
</dbReference>